<evidence type="ECO:0000256" key="12">
    <source>
        <dbReference type="PROSITE-ProRule" id="PRU00560"/>
    </source>
</evidence>
<keyword evidence="3 12" id="KW-0378">Hydrolase</keyword>
<dbReference type="GO" id="GO:0000725">
    <property type="term" value="P:recombinational repair"/>
    <property type="evidence" value="ECO:0007669"/>
    <property type="project" value="TreeGrafter"/>
</dbReference>
<dbReference type="Gene3D" id="1.10.486.10">
    <property type="entry name" value="PCRA, domain 4"/>
    <property type="match status" value="1"/>
</dbReference>
<dbReference type="FunFam" id="1.10.486.10:FF:000003">
    <property type="entry name" value="ATP-dependent DNA helicase"/>
    <property type="match status" value="1"/>
</dbReference>
<dbReference type="EMBL" id="CP001848">
    <property type="protein sequence ID" value="ADB15445.1"/>
    <property type="molecule type" value="Genomic_DNA"/>
</dbReference>
<evidence type="ECO:0000256" key="2">
    <source>
        <dbReference type="ARBA" id="ARBA00022741"/>
    </source>
</evidence>
<dbReference type="CDD" id="cd17932">
    <property type="entry name" value="DEXQc_UvrD"/>
    <property type="match status" value="1"/>
</dbReference>
<dbReference type="GO" id="GO:0043138">
    <property type="term" value="F:3'-5' DNA helicase activity"/>
    <property type="evidence" value="ECO:0007669"/>
    <property type="project" value="UniProtKB-EC"/>
</dbReference>
<keyword evidence="16" id="KW-1185">Reference proteome</keyword>
<name>D2R5I6_PIRSD</name>
<accession>D2R5I6</accession>
<dbReference type="InterPro" id="IPR027417">
    <property type="entry name" value="P-loop_NTPase"/>
</dbReference>
<dbReference type="Proteomes" id="UP000001887">
    <property type="component" value="Chromosome"/>
</dbReference>
<proteinExistence type="inferred from homology"/>
<dbReference type="AlphaFoldDB" id="D2R5I6"/>
<dbReference type="Pfam" id="PF00580">
    <property type="entry name" value="UvrD-helicase"/>
    <property type="match status" value="1"/>
</dbReference>
<evidence type="ECO:0000256" key="1">
    <source>
        <dbReference type="ARBA" id="ARBA00009922"/>
    </source>
</evidence>
<evidence type="ECO:0000256" key="3">
    <source>
        <dbReference type="ARBA" id="ARBA00022801"/>
    </source>
</evidence>
<comment type="catalytic activity">
    <reaction evidence="8">
        <text>Couples ATP hydrolysis with the unwinding of duplex DNA by translocating in the 3'-5' direction.</text>
        <dbReference type="EC" id="5.6.2.4"/>
    </reaction>
</comment>
<dbReference type="STRING" id="530564.Psta_0760"/>
<keyword evidence="5 12" id="KW-0067">ATP-binding</keyword>
<evidence type="ECO:0000256" key="10">
    <source>
        <dbReference type="ARBA" id="ARBA00034923"/>
    </source>
</evidence>
<dbReference type="GO" id="GO:0003677">
    <property type="term" value="F:DNA binding"/>
    <property type="evidence" value="ECO:0007669"/>
    <property type="project" value="UniProtKB-KW"/>
</dbReference>
<keyword evidence="6" id="KW-0238">DNA-binding</keyword>
<dbReference type="Gene3D" id="3.40.50.300">
    <property type="entry name" value="P-loop containing nucleotide triphosphate hydrolases"/>
    <property type="match status" value="2"/>
</dbReference>
<comment type="similarity">
    <text evidence="1">Belongs to the helicase family. UvrD subfamily.</text>
</comment>
<dbReference type="GO" id="GO:0016887">
    <property type="term" value="F:ATP hydrolysis activity"/>
    <property type="evidence" value="ECO:0007669"/>
    <property type="project" value="RHEA"/>
</dbReference>
<dbReference type="InterPro" id="IPR014016">
    <property type="entry name" value="UvrD-like_ATP-bd"/>
</dbReference>
<dbReference type="SUPFAM" id="SSF52540">
    <property type="entry name" value="P-loop containing nucleoside triphosphate hydrolases"/>
    <property type="match status" value="1"/>
</dbReference>
<dbReference type="GO" id="GO:0005829">
    <property type="term" value="C:cytosol"/>
    <property type="evidence" value="ECO:0007669"/>
    <property type="project" value="TreeGrafter"/>
</dbReference>
<gene>
    <name evidence="15" type="ordered locus">Psta_0760</name>
</gene>
<dbReference type="InterPro" id="IPR013986">
    <property type="entry name" value="DExx_box_DNA_helicase_dom_sf"/>
</dbReference>
<evidence type="ECO:0000313" key="15">
    <source>
        <dbReference type="EMBL" id="ADB15445.1"/>
    </source>
</evidence>
<sequence length="800" mass="89881">MSLFPMDRLSDAASDHALRSPLLDSLTDAQRAAVCHIEGPLLILAGPGSGKTRVVTHRVAWMLASGIPARQILALTFTNKAADEMRGRLERLAPRQAVWMGTFHRFCARMLRSYAELVGLRENFSIYDTDDSRKILQIALDEEGIDLTHTSPDAIAQAISWAKNNLVTADRYEPRRGHAIGGIVEKVYPTYQKLMLRSSAVDFDDLLVHVAILLKENPEVRRQLDERYRYIMVDEYQDTNLAQYTIVRALSIDHPNLAVTGDPDQSIYGWRGANLSNILEFEKDYPKVKVVRLEQNYRSTKSILHIADQLIRHNIRRKEKDLFTDNPQGNRVRLATFPTQRDEAETIAEEIAHEVRTGKRRPRDFAIFYRTNALSRQIEHALREQVIPYQIVNGLEFYQRKEIKDVLAYLQLVNNPRSDAALLRIINTPTRGIGKSTIAKIQEVARDRAIPLLDAARMAGTISGLAKKSAVAVAKFVAMLDLIGTKATAPVEELVGYVLTETGYREVLENSEAEEDHERLANLEELLTAASEFDLRNPGGAGLEQFLEDSSLVADTDAFESDSDKVTMMTLHAAKGLEFPAVYIVACEEGLLPHERSRRDEEKLEEERRLLFVGITRAMQDLTLTWAQYRMFRGQQAPAVASSFLMELPRHEMELIGGNMGRGSAPRYLAWDEESQLSPEDDDLEFPPREQDALIDAPMYDDVNQLEPEEMQTRKAKESKTFSSGIVTAADLLAGKSPSGGISPYAFKHGMMVQHPEYGPGQIVALSGNGAKRVANVRFMEGGEERKFVIVHSKLTPLTE</sequence>
<keyword evidence="4 12" id="KW-0347">Helicase</keyword>
<evidence type="ECO:0000256" key="6">
    <source>
        <dbReference type="ARBA" id="ARBA00023125"/>
    </source>
</evidence>
<dbReference type="KEGG" id="psl:Psta_0760"/>
<protein>
    <recommendedName>
        <fullName evidence="9">DNA 3'-5' helicase</fullName>
        <ecNumber evidence="9">5.6.2.4</ecNumber>
    </recommendedName>
    <alternativeName>
        <fullName evidence="10">DNA 3'-5' helicase II</fullName>
    </alternativeName>
</protein>
<reference evidence="15 16" key="1">
    <citation type="journal article" date="2009" name="Stand. Genomic Sci.">
        <title>Complete genome sequence of Pirellula staleyi type strain (ATCC 27377).</title>
        <authorList>
            <person name="Clum A."/>
            <person name="Tindall B.J."/>
            <person name="Sikorski J."/>
            <person name="Ivanova N."/>
            <person name="Mavrommatis K."/>
            <person name="Lucas S."/>
            <person name="Glavina del Rio T."/>
            <person name="Nolan M."/>
            <person name="Chen F."/>
            <person name="Tice H."/>
            <person name="Pitluck S."/>
            <person name="Cheng J.F."/>
            <person name="Chertkov O."/>
            <person name="Brettin T."/>
            <person name="Han C."/>
            <person name="Detter J.C."/>
            <person name="Kuske C."/>
            <person name="Bruce D."/>
            <person name="Goodwin L."/>
            <person name="Ovchinikova G."/>
            <person name="Pati A."/>
            <person name="Mikhailova N."/>
            <person name="Chen A."/>
            <person name="Palaniappan K."/>
            <person name="Land M."/>
            <person name="Hauser L."/>
            <person name="Chang Y.J."/>
            <person name="Jeffries C.D."/>
            <person name="Chain P."/>
            <person name="Rohde M."/>
            <person name="Goker M."/>
            <person name="Bristow J."/>
            <person name="Eisen J.A."/>
            <person name="Markowitz V."/>
            <person name="Hugenholtz P."/>
            <person name="Kyrpides N.C."/>
            <person name="Klenk H.P."/>
            <person name="Lapidus A."/>
        </authorList>
    </citation>
    <scope>NUCLEOTIDE SEQUENCE [LARGE SCALE GENOMIC DNA]</scope>
    <source>
        <strain evidence="16">ATCC 27377 / DSM 6068 / ICPB 4128</strain>
    </source>
</reference>
<dbReference type="GO" id="GO:0005524">
    <property type="term" value="F:ATP binding"/>
    <property type="evidence" value="ECO:0007669"/>
    <property type="project" value="UniProtKB-UniRule"/>
</dbReference>
<dbReference type="EC" id="5.6.2.4" evidence="9"/>
<dbReference type="Pfam" id="PF13361">
    <property type="entry name" value="UvrD_C"/>
    <property type="match status" value="1"/>
</dbReference>
<dbReference type="InterPro" id="IPR000212">
    <property type="entry name" value="DNA_helicase_UvrD/REP"/>
</dbReference>
<evidence type="ECO:0000256" key="4">
    <source>
        <dbReference type="ARBA" id="ARBA00022806"/>
    </source>
</evidence>
<evidence type="ECO:0000256" key="11">
    <source>
        <dbReference type="ARBA" id="ARBA00048988"/>
    </source>
</evidence>
<keyword evidence="2 12" id="KW-0547">Nucleotide-binding</keyword>
<dbReference type="eggNOG" id="COG0210">
    <property type="taxonomic scope" value="Bacteria"/>
</dbReference>
<keyword evidence="7" id="KW-0413">Isomerase</keyword>
<organism evidence="15 16">
    <name type="scientific">Pirellula staleyi (strain ATCC 27377 / DSM 6068 / ICPB 4128)</name>
    <name type="common">Pirella staleyi</name>
    <dbReference type="NCBI Taxonomy" id="530564"/>
    <lineage>
        <taxon>Bacteria</taxon>
        <taxon>Pseudomonadati</taxon>
        <taxon>Planctomycetota</taxon>
        <taxon>Planctomycetia</taxon>
        <taxon>Pirellulales</taxon>
        <taxon>Pirellulaceae</taxon>
        <taxon>Pirellula</taxon>
    </lineage>
</organism>
<evidence type="ECO:0000256" key="9">
    <source>
        <dbReference type="ARBA" id="ARBA00034808"/>
    </source>
</evidence>
<dbReference type="PROSITE" id="PS51217">
    <property type="entry name" value="UVRD_HELICASE_CTER"/>
    <property type="match status" value="1"/>
</dbReference>
<evidence type="ECO:0000313" key="16">
    <source>
        <dbReference type="Proteomes" id="UP000001887"/>
    </source>
</evidence>
<feature type="domain" description="UvrD-like helicase C-terminal" evidence="14">
    <location>
        <begin position="301"/>
        <end position="576"/>
    </location>
</feature>
<dbReference type="PANTHER" id="PTHR11070">
    <property type="entry name" value="UVRD / RECB / PCRA DNA HELICASE FAMILY MEMBER"/>
    <property type="match status" value="1"/>
</dbReference>
<dbReference type="PANTHER" id="PTHR11070:SF2">
    <property type="entry name" value="ATP-DEPENDENT DNA HELICASE SRS2"/>
    <property type="match status" value="1"/>
</dbReference>
<evidence type="ECO:0000256" key="8">
    <source>
        <dbReference type="ARBA" id="ARBA00034617"/>
    </source>
</evidence>
<evidence type="ECO:0000259" key="13">
    <source>
        <dbReference type="PROSITE" id="PS51198"/>
    </source>
</evidence>
<feature type="binding site" evidence="12">
    <location>
        <begin position="45"/>
        <end position="52"/>
    </location>
    <ligand>
        <name>ATP</name>
        <dbReference type="ChEBI" id="CHEBI:30616"/>
    </ligand>
</feature>
<dbReference type="HOGENOM" id="CLU_004585_5_2_0"/>
<evidence type="ECO:0000256" key="5">
    <source>
        <dbReference type="ARBA" id="ARBA00022840"/>
    </source>
</evidence>
<feature type="domain" description="UvrD-like helicase ATP-binding" evidence="13">
    <location>
        <begin position="24"/>
        <end position="300"/>
    </location>
</feature>
<dbReference type="InterPro" id="IPR014017">
    <property type="entry name" value="DNA_helicase_UvrD-like_C"/>
</dbReference>
<dbReference type="Gene3D" id="1.10.10.160">
    <property type="match status" value="1"/>
</dbReference>
<evidence type="ECO:0000259" key="14">
    <source>
        <dbReference type="PROSITE" id="PS51217"/>
    </source>
</evidence>
<dbReference type="PROSITE" id="PS51198">
    <property type="entry name" value="UVRD_HELICASE_ATP_BIND"/>
    <property type="match status" value="1"/>
</dbReference>
<dbReference type="GO" id="GO:0033202">
    <property type="term" value="C:DNA helicase complex"/>
    <property type="evidence" value="ECO:0007669"/>
    <property type="project" value="TreeGrafter"/>
</dbReference>
<comment type="catalytic activity">
    <reaction evidence="11">
        <text>ATP + H2O = ADP + phosphate + H(+)</text>
        <dbReference type="Rhea" id="RHEA:13065"/>
        <dbReference type="ChEBI" id="CHEBI:15377"/>
        <dbReference type="ChEBI" id="CHEBI:15378"/>
        <dbReference type="ChEBI" id="CHEBI:30616"/>
        <dbReference type="ChEBI" id="CHEBI:43474"/>
        <dbReference type="ChEBI" id="CHEBI:456216"/>
        <dbReference type="EC" id="5.6.2.4"/>
    </reaction>
</comment>
<evidence type="ECO:0000256" key="7">
    <source>
        <dbReference type="ARBA" id="ARBA00023235"/>
    </source>
</evidence>